<evidence type="ECO:0000313" key="2">
    <source>
        <dbReference type="EMBL" id="GAT51748.1"/>
    </source>
</evidence>
<evidence type="ECO:0000313" key="3">
    <source>
        <dbReference type="Proteomes" id="UP000815677"/>
    </source>
</evidence>
<feature type="compositionally biased region" description="Acidic residues" evidence="1">
    <location>
        <begin position="157"/>
        <end position="177"/>
    </location>
</feature>
<gene>
    <name evidence="2" type="ORF">MCHLO_08862</name>
</gene>
<proteinExistence type="predicted"/>
<dbReference type="Proteomes" id="UP000815677">
    <property type="component" value="Unassembled WGS sequence"/>
</dbReference>
<reference evidence="2" key="1">
    <citation type="submission" date="2014-09" db="EMBL/GenBank/DDBJ databases">
        <title>Genome sequence of the luminous mushroom Mycena chlorophos for searching fungal bioluminescence genes.</title>
        <authorList>
            <person name="Tanaka Y."/>
            <person name="Kasuga D."/>
            <person name="Oba Y."/>
            <person name="Hase S."/>
            <person name="Sato K."/>
            <person name="Oba Y."/>
            <person name="Sakakibara Y."/>
        </authorList>
    </citation>
    <scope>NUCLEOTIDE SEQUENCE</scope>
</reference>
<evidence type="ECO:0000256" key="1">
    <source>
        <dbReference type="SAM" id="MobiDB-lite"/>
    </source>
</evidence>
<feature type="compositionally biased region" description="Basic residues" evidence="1">
    <location>
        <begin position="140"/>
        <end position="152"/>
    </location>
</feature>
<keyword evidence="3" id="KW-1185">Reference proteome</keyword>
<protein>
    <submittedName>
        <fullName evidence="2">Uncharacterized protein</fullName>
    </submittedName>
</protein>
<dbReference type="EMBL" id="DF847337">
    <property type="protein sequence ID" value="GAT51748.1"/>
    <property type="molecule type" value="Genomic_DNA"/>
</dbReference>
<accession>A0ABQ0LKT3</accession>
<sequence>MEAETRSLRHSLAQAQQLVVARERVIEGAHAQMVIANMHLKKTNEALYEKETRKTNVRAQLFAGRGQALSGDEFYARMKELDEEAAEKARVKQAKRDAKALRKDKKAELERRWKEIKEAHERNVAEWEAKCADLKAANVPKKRWPAKPKRDKKPTAEDLEEESEEEEEEAPEEEDDD</sequence>
<organism evidence="2 3">
    <name type="scientific">Mycena chlorophos</name>
    <name type="common">Agaric fungus</name>
    <name type="synonym">Agaricus chlorophos</name>
    <dbReference type="NCBI Taxonomy" id="658473"/>
    <lineage>
        <taxon>Eukaryota</taxon>
        <taxon>Fungi</taxon>
        <taxon>Dikarya</taxon>
        <taxon>Basidiomycota</taxon>
        <taxon>Agaricomycotina</taxon>
        <taxon>Agaricomycetes</taxon>
        <taxon>Agaricomycetidae</taxon>
        <taxon>Agaricales</taxon>
        <taxon>Marasmiineae</taxon>
        <taxon>Mycenaceae</taxon>
        <taxon>Mycena</taxon>
    </lineage>
</organism>
<feature type="region of interest" description="Disordered" evidence="1">
    <location>
        <begin position="135"/>
        <end position="177"/>
    </location>
</feature>
<name>A0ABQ0LKT3_MYCCL</name>